<reference evidence="1 2" key="1">
    <citation type="submission" date="2014-11" db="EMBL/GenBank/DDBJ databases">
        <title>Genomics and ecophysiology of heterotrophic nitrogen fixing bacteria isolated from estuarine surface water.</title>
        <authorList>
            <person name="Bentzon-Tilia M."/>
            <person name="Severin I."/>
            <person name="Hansen L.H."/>
            <person name="Riemann L."/>
        </authorList>
    </citation>
    <scope>NUCLEOTIDE SEQUENCE [LARGE SCALE GENOMIC DNA]</scope>
    <source>
        <strain evidence="1 2">BAL361</strain>
    </source>
</reference>
<accession>A0A0D7ED44</accession>
<gene>
    <name evidence="1" type="ORF">LO50_00665</name>
</gene>
<name>A0A0D7ED44_STUST</name>
<evidence type="ECO:0000313" key="2">
    <source>
        <dbReference type="Proteomes" id="UP000032439"/>
    </source>
</evidence>
<dbReference type="PATRIC" id="fig|316.104.peg.4161"/>
<dbReference type="AlphaFoldDB" id="A0A0D7ED44"/>
<organism evidence="1 2">
    <name type="scientific">Stutzerimonas stutzeri</name>
    <name type="common">Pseudomonas stutzeri</name>
    <dbReference type="NCBI Taxonomy" id="316"/>
    <lineage>
        <taxon>Bacteria</taxon>
        <taxon>Pseudomonadati</taxon>
        <taxon>Pseudomonadota</taxon>
        <taxon>Gammaproteobacteria</taxon>
        <taxon>Pseudomonadales</taxon>
        <taxon>Pseudomonadaceae</taxon>
        <taxon>Stutzerimonas</taxon>
    </lineage>
</organism>
<comment type="caution">
    <text evidence="1">The sequence shown here is derived from an EMBL/GenBank/DDBJ whole genome shotgun (WGS) entry which is preliminary data.</text>
</comment>
<sequence length="115" mass="12406">MLNDADSSIDLFESALIVRPVGNRIDSDTDSHPPSVIRDANGAIDLGGETVSLLTVQARFPSTVSSTTKRPQAKIEKTLHRLIDVPCSMAHVKYVAEIDLALNQKYSACGIRIAS</sequence>
<evidence type="ECO:0000313" key="1">
    <source>
        <dbReference type="EMBL" id="KIZ38663.1"/>
    </source>
</evidence>
<protein>
    <submittedName>
        <fullName evidence="1">Uncharacterized protein</fullName>
    </submittedName>
</protein>
<proteinExistence type="predicted"/>
<dbReference type="Proteomes" id="UP000032439">
    <property type="component" value="Unassembled WGS sequence"/>
</dbReference>
<dbReference type="EMBL" id="JXXD01000005">
    <property type="protein sequence ID" value="KIZ38663.1"/>
    <property type="molecule type" value="Genomic_DNA"/>
</dbReference>